<name>A0A819N369_9BILA</name>
<evidence type="ECO:0000313" key="3">
    <source>
        <dbReference type="Proteomes" id="UP000663866"/>
    </source>
</evidence>
<dbReference type="Pfam" id="PF00903">
    <property type="entry name" value="Glyoxalase"/>
    <property type="match status" value="1"/>
</dbReference>
<dbReference type="AlphaFoldDB" id="A0A819N369"/>
<reference evidence="2" key="1">
    <citation type="submission" date="2021-02" db="EMBL/GenBank/DDBJ databases">
        <authorList>
            <person name="Nowell W R."/>
        </authorList>
    </citation>
    <scope>NUCLEOTIDE SEQUENCE</scope>
</reference>
<gene>
    <name evidence="2" type="ORF">OVN521_LOCUS14302</name>
</gene>
<dbReference type="PANTHER" id="PTHR10374:SF30">
    <property type="entry name" value="LACTOYLGLUTATHIONE LYASE"/>
    <property type="match status" value="1"/>
</dbReference>
<dbReference type="PROSITE" id="PS51819">
    <property type="entry name" value="VOC"/>
    <property type="match status" value="1"/>
</dbReference>
<evidence type="ECO:0000313" key="2">
    <source>
        <dbReference type="EMBL" id="CAF3987719.1"/>
    </source>
</evidence>
<dbReference type="PANTHER" id="PTHR10374">
    <property type="entry name" value="LACTOYLGLUTATHIONE LYASE GLYOXALASE I"/>
    <property type="match status" value="1"/>
</dbReference>
<sequence length="126" mass="14396">MLVKPRMMQTKPVPRHSSTALFPLVICEYSGQGILELCHNWGTELPSSGFEGYKSGNEPEHKGFGHICVFVDDLHKACDRFTKLGVQFKKRPEDGQMRHIAFILDPDRYWIEIIQKSAGDKEHTIP</sequence>
<keyword evidence="3" id="KW-1185">Reference proteome</keyword>
<accession>A0A819N369</accession>
<dbReference type="Gene3D" id="3.10.180.10">
    <property type="entry name" value="2,3-Dihydroxybiphenyl 1,2-Dioxygenase, domain 1"/>
    <property type="match status" value="1"/>
</dbReference>
<comment type="caution">
    <text evidence="2">The sequence shown here is derived from an EMBL/GenBank/DDBJ whole genome shotgun (WGS) entry which is preliminary data.</text>
</comment>
<dbReference type="InterPro" id="IPR004360">
    <property type="entry name" value="Glyas_Fos-R_dOase_dom"/>
</dbReference>
<dbReference type="CDD" id="cd07233">
    <property type="entry name" value="GlxI_Zn"/>
    <property type="match status" value="1"/>
</dbReference>
<dbReference type="Proteomes" id="UP000663866">
    <property type="component" value="Unassembled WGS sequence"/>
</dbReference>
<proteinExistence type="predicted"/>
<dbReference type="InterPro" id="IPR029068">
    <property type="entry name" value="Glyas_Bleomycin-R_OHBP_Dase"/>
</dbReference>
<dbReference type="SUPFAM" id="SSF54593">
    <property type="entry name" value="Glyoxalase/Bleomycin resistance protein/Dihydroxybiphenyl dioxygenase"/>
    <property type="match status" value="1"/>
</dbReference>
<feature type="domain" description="VOC" evidence="1">
    <location>
        <begin position="1"/>
        <end position="116"/>
    </location>
</feature>
<evidence type="ECO:0000259" key="1">
    <source>
        <dbReference type="PROSITE" id="PS51819"/>
    </source>
</evidence>
<dbReference type="EMBL" id="CAJOBG010002157">
    <property type="protein sequence ID" value="CAF3987719.1"/>
    <property type="molecule type" value="Genomic_DNA"/>
</dbReference>
<dbReference type="InterPro" id="IPR037523">
    <property type="entry name" value="VOC_core"/>
</dbReference>
<organism evidence="2 3">
    <name type="scientific">Rotaria magnacalcarata</name>
    <dbReference type="NCBI Taxonomy" id="392030"/>
    <lineage>
        <taxon>Eukaryota</taxon>
        <taxon>Metazoa</taxon>
        <taxon>Spiralia</taxon>
        <taxon>Gnathifera</taxon>
        <taxon>Rotifera</taxon>
        <taxon>Eurotatoria</taxon>
        <taxon>Bdelloidea</taxon>
        <taxon>Philodinida</taxon>
        <taxon>Philodinidae</taxon>
        <taxon>Rotaria</taxon>
    </lineage>
</organism>
<protein>
    <recommendedName>
        <fullName evidence="1">VOC domain-containing protein</fullName>
    </recommendedName>
</protein>